<dbReference type="EMBL" id="JANJYJ010000001">
    <property type="protein sequence ID" value="KAK3229344.1"/>
    <property type="molecule type" value="Genomic_DNA"/>
</dbReference>
<gene>
    <name evidence="3" type="ORF">Dsin_001225</name>
</gene>
<accession>A0AAE0EII7</accession>
<evidence type="ECO:0000259" key="2">
    <source>
        <dbReference type="Pfam" id="PF20167"/>
    </source>
</evidence>
<evidence type="ECO:0000313" key="3">
    <source>
        <dbReference type="EMBL" id="KAK3229344.1"/>
    </source>
</evidence>
<proteinExistence type="predicted"/>
<dbReference type="InterPro" id="IPR046796">
    <property type="entry name" value="Transposase_32_dom"/>
</dbReference>
<protein>
    <recommendedName>
        <fullName evidence="2">Putative plant transposon protein domain-containing protein</fullName>
    </recommendedName>
</protein>
<feature type="compositionally biased region" description="Basic and acidic residues" evidence="1">
    <location>
        <begin position="217"/>
        <end position="232"/>
    </location>
</feature>
<feature type="domain" description="Putative plant transposon protein" evidence="2">
    <location>
        <begin position="87"/>
        <end position="180"/>
    </location>
</feature>
<organism evidence="3 4">
    <name type="scientific">Dipteronia sinensis</name>
    <dbReference type="NCBI Taxonomy" id="43782"/>
    <lineage>
        <taxon>Eukaryota</taxon>
        <taxon>Viridiplantae</taxon>
        <taxon>Streptophyta</taxon>
        <taxon>Embryophyta</taxon>
        <taxon>Tracheophyta</taxon>
        <taxon>Spermatophyta</taxon>
        <taxon>Magnoliopsida</taxon>
        <taxon>eudicotyledons</taxon>
        <taxon>Gunneridae</taxon>
        <taxon>Pentapetalae</taxon>
        <taxon>rosids</taxon>
        <taxon>malvids</taxon>
        <taxon>Sapindales</taxon>
        <taxon>Sapindaceae</taxon>
        <taxon>Hippocastanoideae</taxon>
        <taxon>Acereae</taxon>
        <taxon>Dipteronia</taxon>
    </lineage>
</organism>
<comment type="caution">
    <text evidence="3">The sequence shown here is derived from an EMBL/GenBank/DDBJ whole genome shotgun (WGS) entry which is preliminary data.</text>
</comment>
<feature type="compositionally biased region" description="Pro residues" evidence="1">
    <location>
        <begin position="1"/>
        <end position="12"/>
    </location>
</feature>
<feature type="compositionally biased region" description="Basic and acidic residues" evidence="1">
    <location>
        <begin position="256"/>
        <end position="270"/>
    </location>
</feature>
<feature type="region of interest" description="Disordered" evidence="1">
    <location>
        <begin position="1"/>
        <end position="32"/>
    </location>
</feature>
<feature type="region of interest" description="Disordered" evidence="1">
    <location>
        <begin position="217"/>
        <end position="270"/>
    </location>
</feature>
<reference evidence="3" key="1">
    <citation type="journal article" date="2023" name="Plant J.">
        <title>Genome sequences and population genomics provide insights into the demographic history, inbreeding, and mutation load of two 'living fossil' tree species of Dipteronia.</title>
        <authorList>
            <person name="Feng Y."/>
            <person name="Comes H.P."/>
            <person name="Chen J."/>
            <person name="Zhu S."/>
            <person name="Lu R."/>
            <person name="Zhang X."/>
            <person name="Li P."/>
            <person name="Qiu J."/>
            <person name="Olsen K.M."/>
            <person name="Qiu Y."/>
        </authorList>
    </citation>
    <scope>NUCLEOTIDE SEQUENCE</scope>
    <source>
        <strain evidence="3">NBL</strain>
    </source>
</reference>
<sequence length="270" mass="31049">MTIARRPPPPAEDPANARRRKGKEPMERSSQVENVMHHSETMPQDFGARVLCCHVLAALSRMRVHGYQPNGIYQLYNQSLANFLQDTEFTIWNTTNMFVQGQFDFKSAFWHTFFNYSLFPSYHRPNVTLGPFILLYLMKKNLPFDCGTISLKWIAEAGRTNMPSLALPCLITHFCDRTGVRFLEEDEWISRGNVGIKAYSKAAIPRGILRLDTDEGKKKRLQKETRAEKRIAVEAGEDEQAEEEGFNLGAEPSTQPERRTQRRRAEQIPN</sequence>
<feature type="compositionally biased region" description="Acidic residues" evidence="1">
    <location>
        <begin position="235"/>
        <end position="245"/>
    </location>
</feature>
<dbReference type="AlphaFoldDB" id="A0AAE0EII7"/>
<evidence type="ECO:0000256" key="1">
    <source>
        <dbReference type="SAM" id="MobiDB-lite"/>
    </source>
</evidence>
<evidence type="ECO:0000313" key="4">
    <source>
        <dbReference type="Proteomes" id="UP001281410"/>
    </source>
</evidence>
<dbReference type="Pfam" id="PF20167">
    <property type="entry name" value="Transposase_32"/>
    <property type="match status" value="1"/>
</dbReference>
<keyword evidence="4" id="KW-1185">Reference proteome</keyword>
<dbReference type="Proteomes" id="UP001281410">
    <property type="component" value="Unassembled WGS sequence"/>
</dbReference>
<name>A0AAE0EII7_9ROSI</name>